<proteinExistence type="inferred from homology"/>
<keyword evidence="7 11" id="KW-1133">Transmembrane helix</keyword>
<dbReference type="Gene3D" id="3.30.70.3040">
    <property type="match status" value="1"/>
</dbReference>
<evidence type="ECO:0000256" key="9">
    <source>
        <dbReference type="ARBA" id="ARBA00023306"/>
    </source>
</evidence>
<feature type="transmembrane region" description="Helical" evidence="11">
    <location>
        <begin position="20"/>
        <end position="42"/>
    </location>
</feature>
<evidence type="ECO:0000313" key="15">
    <source>
        <dbReference type="Proteomes" id="UP000178812"/>
    </source>
</evidence>
<evidence type="ECO:0000256" key="4">
    <source>
        <dbReference type="ARBA" id="ARBA00022475"/>
    </source>
</evidence>
<organism evidence="14 15">
    <name type="scientific">Candidatus Woesebacteria bacterium GWB1_43_5</name>
    <dbReference type="NCBI Taxonomy" id="1802474"/>
    <lineage>
        <taxon>Bacteria</taxon>
        <taxon>Candidatus Woeseibacteriota</taxon>
    </lineage>
</organism>
<keyword evidence="5 10" id="KW-0132">Cell division</keyword>
<dbReference type="Proteomes" id="UP000178812">
    <property type="component" value="Unassembled WGS sequence"/>
</dbReference>
<protein>
    <recommendedName>
        <fullName evidence="3 10">Cell division protein FtsX</fullName>
    </recommendedName>
</protein>
<dbReference type="GO" id="GO:0005886">
    <property type="term" value="C:plasma membrane"/>
    <property type="evidence" value="ECO:0007669"/>
    <property type="project" value="UniProtKB-SubCell"/>
</dbReference>
<evidence type="ECO:0000256" key="11">
    <source>
        <dbReference type="SAM" id="Phobius"/>
    </source>
</evidence>
<comment type="similarity">
    <text evidence="2 10">Belongs to the ABC-4 integral membrane protein family. FtsX subfamily.</text>
</comment>
<reference evidence="14 15" key="1">
    <citation type="journal article" date="2016" name="Nat. Commun.">
        <title>Thousands of microbial genomes shed light on interconnected biogeochemical processes in an aquifer system.</title>
        <authorList>
            <person name="Anantharaman K."/>
            <person name="Brown C.T."/>
            <person name="Hug L.A."/>
            <person name="Sharon I."/>
            <person name="Castelle C.J."/>
            <person name="Probst A.J."/>
            <person name="Thomas B.C."/>
            <person name="Singh A."/>
            <person name="Wilkins M.J."/>
            <person name="Karaoz U."/>
            <person name="Brodie E.L."/>
            <person name="Williams K.H."/>
            <person name="Hubbard S.S."/>
            <person name="Banfield J.F."/>
        </authorList>
    </citation>
    <scope>NUCLEOTIDE SEQUENCE [LARGE SCALE GENOMIC DNA]</scope>
</reference>
<dbReference type="PANTHER" id="PTHR47755:SF1">
    <property type="entry name" value="CELL DIVISION PROTEIN FTSX"/>
    <property type="match status" value="1"/>
</dbReference>
<evidence type="ECO:0000256" key="10">
    <source>
        <dbReference type="PIRNR" id="PIRNR003097"/>
    </source>
</evidence>
<sequence length="303" mass="32946">MTNIHIKTAFDYIRRSPFQATAAVFVLALTFFVTTFLVVLVYSSNQVLAYFETRPQVIAFLKSDAGDEGIALLKSKVEADSRVKDIRYVSREEALTIYKEATAENPLLAELVSPTIFPASLEFSLNNLSDAQDIIDMVKKESIVDQVGFTASLKGGEEVSGVVARLRAITNYIRIGGGALAVVLLATSFLVLLVIIGMRMSTRRGEIEILDLIGASPGFIRSPIVLEALIYAFVGVMLGWILAFILIVYSAPSIIAYFGAIPALPRSTGELAGLFAIILFFELFTGIFLALTGSLMAVSRARK</sequence>
<feature type="transmembrane region" description="Helical" evidence="11">
    <location>
        <begin position="172"/>
        <end position="196"/>
    </location>
</feature>
<keyword evidence="9 10" id="KW-0131">Cell cycle</keyword>
<evidence type="ECO:0000256" key="2">
    <source>
        <dbReference type="ARBA" id="ARBA00007379"/>
    </source>
</evidence>
<feature type="transmembrane region" description="Helical" evidence="11">
    <location>
        <begin position="228"/>
        <end position="251"/>
    </location>
</feature>
<feature type="transmembrane region" description="Helical" evidence="11">
    <location>
        <begin position="271"/>
        <end position="298"/>
    </location>
</feature>
<dbReference type="GO" id="GO:0051301">
    <property type="term" value="P:cell division"/>
    <property type="evidence" value="ECO:0007669"/>
    <property type="project" value="UniProtKB-KW"/>
</dbReference>
<name>A0A1F7WSN1_9BACT</name>
<dbReference type="InterPro" id="IPR004513">
    <property type="entry name" value="FtsX"/>
</dbReference>
<keyword evidence="8 10" id="KW-0472">Membrane</keyword>
<evidence type="ECO:0000313" key="14">
    <source>
        <dbReference type="EMBL" id="OGM05766.1"/>
    </source>
</evidence>
<evidence type="ECO:0000256" key="3">
    <source>
        <dbReference type="ARBA" id="ARBA00021907"/>
    </source>
</evidence>
<comment type="caution">
    <text evidence="14">The sequence shown here is derived from an EMBL/GenBank/DDBJ whole genome shotgun (WGS) entry which is preliminary data.</text>
</comment>
<evidence type="ECO:0000259" key="13">
    <source>
        <dbReference type="Pfam" id="PF18075"/>
    </source>
</evidence>
<dbReference type="PIRSF" id="PIRSF003097">
    <property type="entry name" value="FtsX"/>
    <property type="match status" value="1"/>
</dbReference>
<dbReference type="InterPro" id="IPR003838">
    <property type="entry name" value="ABC3_permease_C"/>
</dbReference>
<dbReference type="AlphaFoldDB" id="A0A1F7WSN1"/>
<feature type="domain" description="ABC3 transporter permease C-terminal" evidence="12">
    <location>
        <begin position="179"/>
        <end position="290"/>
    </location>
</feature>
<accession>A0A1F7WSN1</accession>
<gene>
    <name evidence="14" type="ORF">A2125_01095</name>
</gene>
<dbReference type="PANTHER" id="PTHR47755">
    <property type="entry name" value="CELL DIVISION PROTEIN FTSX"/>
    <property type="match status" value="1"/>
</dbReference>
<evidence type="ECO:0000256" key="8">
    <source>
        <dbReference type="ARBA" id="ARBA00023136"/>
    </source>
</evidence>
<dbReference type="InterPro" id="IPR040690">
    <property type="entry name" value="FtsX_ECD"/>
</dbReference>
<keyword evidence="4 10" id="KW-1003">Cell membrane</keyword>
<evidence type="ECO:0000256" key="1">
    <source>
        <dbReference type="ARBA" id="ARBA00004651"/>
    </source>
</evidence>
<dbReference type="Pfam" id="PF18075">
    <property type="entry name" value="FtsX_ECD"/>
    <property type="match status" value="1"/>
</dbReference>
<evidence type="ECO:0000256" key="5">
    <source>
        <dbReference type="ARBA" id="ARBA00022618"/>
    </source>
</evidence>
<keyword evidence="6 11" id="KW-0812">Transmembrane</keyword>
<evidence type="ECO:0000256" key="7">
    <source>
        <dbReference type="ARBA" id="ARBA00022989"/>
    </source>
</evidence>
<feature type="domain" description="FtsX extracellular" evidence="13">
    <location>
        <begin position="56"/>
        <end position="147"/>
    </location>
</feature>
<comment type="subcellular location">
    <subcellularLocation>
        <location evidence="1">Cell membrane</location>
        <topology evidence="1">Multi-pass membrane protein</topology>
    </subcellularLocation>
</comment>
<dbReference type="EMBL" id="MGFM01000022">
    <property type="protein sequence ID" value="OGM05766.1"/>
    <property type="molecule type" value="Genomic_DNA"/>
</dbReference>
<dbReference type="Pfam" id="PF02687">
    <property type="entry name" value="FtsX"/>
    <property type="match status" value="1"/>
</dbReference>
<evidence type="ECO:0000259" key="12">
    <source>
        <dbReference type="Pfam" id="PF02687"/>
    </source>
</evidence>
<evidence type="ECO:0000256" key="6">
    <source>
        <dbReference type="ARBA" id="ARBA00022692"/>
    </source>
</evidence>